<keyword evidence="2" id="KW-1133">Transmembrane helix</keyword>
<gene>
    <name evidence="3" type="ORF">ADEAN_000799300</name>
</gene>
<evidence type="ECO:0008006" key="5">
    <source>
        <dbReference type="Google" id="ProtNLM"/>
    </source>
</evidence>
<dbReference type="EMBL" id="LR877161">
    <property type="protein sequence ID" value="CAD2220471.1"/>
    <property type="molecule type" value="Genomic_DNA"/>
</dbReference>
<accession>A0A7G2CNG6</accession>
<evidence type="ECO:0000256" key="2">
    <source>
        <dbReference type="SAM" id="Phobius"/>
    </source>
</evidence>
<evidence type="ECO:0000313" key="4">
    <source>
        <dbReference type="Proteomes" id="UP000515908"/>
    </source>
</evidence>
<sequence>MSFLGQSKGVRELEGIGITYDETGALFMSLNHNSSNHNSNVSPSLFTDTDTATQEAENQLLPPNRNANNNNNNHNNTAGNSSSYDDGDNRISFREEEPTTAYTDVSCQPASPNYHTRVNSFGVTFSGLPVDVVRFRSCINWNTRLYGDPNHNSTEEEQNNHNNNNSLTQYYGAASPTAGQKTEDGVVVTDPPPPQTGPFSAELLSIILLYVDAEDPRSILRFGAVCRYWYYYSNYSPHWTFCRRLHWQREKRELPKSIRHIILRPKVVTREEFFREIKTVDSCKRVDRLLGKARHIRWCLALAIIVAILITANFVVAWFLGYLRTALRSDVNLAITTFVMMLVMVFLELTVIISPLGSMSAPSSQKEAALFTLSWALLMLVLSLLFGTITSLSFTRVQAEKRVLDAPTMNLTMKAPCTFNDITSKVPSFAVLPAVLSDIRWRPMNFTAVNATGDSSSMEDDDDDDTPYVTEVHYNDPTFAEAFPHIRPYCLQKQNDDSSQQCYVVLYFDYNYSSPLYRNETYWERHKNVGSANAFGFSPFSNEQPPEMWCSRPNRAPTIALSTTFYVDTVKERDGRFPTFDSWQSYAETHPSSNFNYSYRCSSNVNREKTESPPKSTEMWYKHSPAWTSHYVPLLSRTLGQRATHQRIHNHFFRYSYVCYIIAGIIWGVMLICQGIFAHQALTVLGITTVIAISILNPFTLFLSGILCVNVSDNYFMCSKDSGGAMIGGGLGIMLMALGIYVSVRQLKET</sequence>
<evidence type="ECO:0000313" key="3">
    <source>
        <dbReference type="EMBL" id="CAD2220471.1"/>
    </source>
</evidence>
<feature type="region of interest" description="Disordered" evidence="1">
    <location>
        <begin position="61"/>
        <end position="91"/>
    </location>
</feature>
<feature type="transmembrane region" description="Helical" evidence="2">
    <location>
        <begin position="373"/>
        <end position="394"/>
    </location>
</feature>
<feature type="compositionally biased region" description="Low complexity" evidence="1">
    <location>
        <begin position="64"/>
        <end position="80"/>
    </location>
</feature>
<dbReference type="InterPro" id="IPR036047">
    <property type="entry name" value="F-box-like_dom_sf"/>
</dbReference>
<dbReference type="AlphaFoldDB" id="A0A7G2CNG6"/>
<feature type="transmembrane region" description="Helical" evidence="2">
    <location>
        <begin position="684"/>
        <end position="711"/>
    </location>
</feature>
<name>A0A7G2CNG6_9TRYP</name>
<proteinExistence type="predicted"/>
<keyword evidence="2" id="KW-0472">Membrane</keyword>
<feature type="transmembrane region" description="Helical" evidence="2">
    <location>
        <begin position="723"/>
        <end position="744"/>
    </location>
</feature>
<dbReference type="VEuPathDB" id="TriTrypDB:ADEAN_000799300"/>
<evidence type="ECO:0000256" key="1">
    <source>
        <dbReference type="SAM" id="MobiDB-lite"/>
    </source>
</evidence>
<feature type="transmembrane region" description="Helical" evidence="2">
    <location>
        <begin position="657"/>
        <end position="678"/>
    </location>
</feature>
<reference evidence="3 4" key="1">
    <citation type="submission" date="2020-08" db="EMBL/GenBank/DDBJ databases">
        <authorList>
            <person name="Newling K."/>
            <person name="Davey J."/>
            <person name="Forrester S."/>
        </authorList>
    </citation>
    <scope>NUCLEOTIDE SEQUENCE [LARGE SCALE GENOMIC DNA]</scope>
    <source>
        <strain evidence="4">Crithidia deanei Carvalho (ATCC PRA-265)</strain>
    </source>
</reference>
<feature type="transmembrane region" description="Helical" evidence="2">
    <location>
        <begin position="333"/>
        <end position="353"/>
    </location>
</feature>
<protein>
    <recommendedName>
        <fullName evidence="5">F-box domain-containing protein</fullName>
    </recommendedName>
</protein>
<dbReference type="CDD" id="cd09917">
    <property type="entry name" value="F-box_SF"/>
    <property type="match status" value="1"/>
</dbReference>
<dbReference type="OrthoDB" id="270258at2759"/>
<feature type="transmembrane region" description="Helical" evidence="2">
    <location>
        <begin position="300"/>
        <end position="321"/>
    </location>
</feature>
<keyword evidence="4" id="KW-1185">Reference proteome</keyword>
<dbReference type="Proteomes" id="UP000515908">
    <property type="component" value="Chromosome 17"/>
</dbReference>
<keyword evidence="2" id="KW-0812">Transmembrane</keyword>
<dbReference type="SUPFAM" id="SSF81383">
    <property type="entry name" value="F-box domain"/>
    <property type="match status" value="1"/>
</dbReference>
<organism evidence="3 4">
    <name type="scientific">Angomonas deanei</name>
    <dbReference type="NCBI Taxonomy" id="59799"/>
    <lineage>
        <taxon>Eukaryota</taxon>
        <taxon>Discoba</taxon>
        <taxon>Euglenozoa</taxon>
        <taxon>Kinetoplastea</taxon>
        <taxon>Metakinetoplastina</taxon>
        <taxon>Trypanosomatida</taxon>
        <taxon>Trypanosomatidae</taxon>
        <taxon>Strigomonadinae</taxon>
        <taxon>Angomonas</taxon>
    </lineage>
</organism>